<protein>
    <submittedName>
        <fullName evidence="1">Uncharacterized protein</fullName>
    </submittedName>
</protein>
<dbReference type="EMBL" id="JBEGDG010000015">
    <property type="protein sequence ID" value="MEQ6356518.1"/>
    <property type="molecule type" value="Genomic_DNA"/>
</dbReference>
<reference evidence="1 2" key="1">
    <citation type="submission" date="2024-06" db="EMBL/GenBank/DDBJ databases">
        <title>Lysinibacillus zambalefons sp. nov., a Novel Firmicute Isolated from the Poon Bato Zambales Hyperalkaline Spring.</title>
        <authorList>
            <person name="Aja J.A."/>
            <person name="Lazaro J.E.H."/>
            <person name="Llorin L.D."/>
            <person name="Lim K.R."/>
            <person name="Teodosio J."/>
            <person name="Dalisay D.S."/>
        </authorList>
    </citation>
    <scope>NUCLEOTIDE SEQUENCE [LARGE SCALE GENOMIC DNA]</scope>
    <source>
        <strain evidence="1 2">M3</strain>
    </source>
</reference>
<proteinExistence type="predicted"/>
<evidence type="ECO:0000313" key="2">
    <source>
        <dbReference type="Proteomes" id="UP001478862"/>
    </source>
</evidence>
<dbReference type="Proteomes" id="UP001478862">
    <property type="component" value="Unassembled WGS sequence"/>
</dbReference>
<sequence length="64" mass="7567">MDYKGYSLGVKGFIDEVRTRFETTKINNIEVQYFRDSQYADGEPSVTFPQFKGVRHDETELSYY</sequence>
<evidence type="ECO:0000313" key="1">
    <source>
        <dbReference type="EMBL" id="MEQ6356518.1"/>
    </source>
</evidence>
<accession>A0ABV1MVI7</accession>
<comment type="caution">
    <text evidence="1">The sequence shown here is derived from an EMBL/GenBank/DDBJ whole genome shotgun (WGS) entry which is preliminary data.</text>
</comment>
<dbReference type="RefSeq" id="WP_349660963.1">
    <property type="nucleotide sequence ID" value="NZ_JBEGDG010000015.1"/>
</dbReference>
<name>A0ABV1MVI7_9BACI</name>
<keyword evidence="2" id="KW-1185">Reference proteome</keyword>
<gene>
    <name evidence="1" type="ORF">ABNX05_17995</name>
</gene>
<organism evidence="1 2">
    <name type="scientific">Lysinibacillus zambalensis</name>
    <dbReference type="NCBI Taxonomy" id="3160866"/>
    <lineage>
        <taxon>Bacteria</taxon>
        <taxon>Bacillati</taxon>
        <taxon>Bacillota</taxon>
        <taxon>Bacilli</taxon>
        <taxon>Bacillales</taxon>
        <taxon>Bacillaceae</taxon>
        <taxon>Lysinibacillus</taxon>
    </lineage>
</organism>